<evidence type="ECO:0000259" key="9">
    <source>
        <dbReference type="PROSITE" id="PS51085"/>
    </source>
</evidence>
<evidence type="ECO:0000256" key="8">
    <source>
        <dbReference type="ARBA" id="ARBA00023014"/>
    </source>
</evidence>
<evidence type="ECO:0000256" key="7">
    <source>
        <dbReference type="ARBA" id="ARBA00023004"/>
    </source>
</evidence>
<dbReference type="InterPro" id="IPR001041">
    <property type="entry name" value="2Fe-2S_ferredoxin-type"/>
</dbReference>
<dbReference type="PRINTS" id="PR00371">
    <property type="entry name" value="FPNCR"/>
</dbReference>
<dbReference type="SUPFAM" id="SSF52343">
    <property type="entry name" value="Ferredoxin reductase-like, C-terminal NADP-linked domain"/>
    <property type="match status" value="1"/>
</dbReference>
<dbReference type="KEGG" id="taj:C1A40_00410"/>
<feature type="domain" description="FAD-binding FR-type" evidence="10">
    <location>
        <begin position="1"/>
        <end position="102"/>
    </location>
</feature>
<dbReference type="InterPro" id="IPR001433">
    <property type="entry name" value="OxRdtase_FAD/NAD-bd"/>
</dbReference>
<dbReference type="InterPro" id="IPR012675">
    <property type="entry name" value="Beta-grasp_dom_sf"/>
</dbReference>
<dbReference type="Pfam" id="PF00970">
    <property type="entry name" value="FAD_binding_6"/>
    <property type="match status" value="1"/>
</dbReference>
<dbReference type="PROSITE" id="PS51085">
    <property type="entry name" value="2FE2S_FER_2"/>
    <property type="match status" value="1"/>
</dbReference>
<dbReference type="SUPFAM" id="SSF63380">
    <property type="entry name" value="Riboflavin synthase domain-like"/>
    <property type="match status" value="1"/>
</dbReference>
<feature type="domain" description="2Fe-2S ferredoxin-type" evidence="9">
    <location>
        <begin position="255"/>
        <end position="342"/>
    </location>
</feature>
<dbReference type="Gene3D" id="3.10.20.30">
    <property type="match status" value="1"/>
</dbReference>
<protein>
    <submittedName>
        <fullName evidence="11">Nitric oxide dioxygenase</fullName>
    </submittedName>
</protein>
<dbReference type="GO" id="GO:0051213">
    <property type="term" value="F:dioxygenase activity"/>
    <property type="evidence" value="ECO:0007669"/>
    <property type="project" value="UniProtKB-KW"/>
</dbReference>
<dbReference type="InterPro" id="IPR050415">
    <property type="entry name" value="MRET"/>
</dbReference>
<evidence type="ECO:0000256" key="6">
    <source>
        <dbReference type="ARBA" id="ARBA00023002"/>
    </source>
</evidence>
<dbReference type="SUPFAM" id="SSF54292">
    <property type="entry name" value="2Fe-2S ferredoxin-like"/>
    <property type="match status" value="1"/>
</dbReference>
<dbReference type="GO" id="GO:0046872">
    <property type="term" value="F:metal ion binding"/>
    <property type="evidence" value="ECO:0007669"/>
    <property type="project" value="UniProtKB-KW"/>
</dbReference>
<dbReference type="InterPro" id="IPR039261">
    <property type="entry name" value="FNR_nucleotide-bd"/>
</dbReference>
<dbReference type="RefSeq" id="WP_102994161.1">
    <property type="nucleotide sequence ID" value="NZ_CP025938.1"/>
</dbReference>
<reference evidence="12" key="1">
    <citation type="submission" date="2018-01" db="EMBL/GenBank/DDBJ databases">
        <title>Complete genome of Tamlana sp. UJ94.</title>
        <authorList>
            <person name="Jung J."/>
            <person name="Chung D."/>
            <person name="Bae S.S."/>
            <person name="Baek K."/>
        </authorList>
    </citation>
    <scope>NUCLEOTIDE SEQUENCE [LARGE SCALE GENOMIC DNA]</scope>
    <source>
        <strain evidence="12">UJ94</strain>
    </source>
</reference>
<dbReference type="OrthoDB" id="9789468at2"/>
<keyword evidence="12" id="KW-1185">Reference proteome</keyword>
<sequence>MKLLIKDIVKETNDAVSLCFKNGNFFKKLKYKPGQFLTIHVPIDNVVHKRAYSFSSNPYTDKDLKITIKRVEKGLVSNFVHDHLKVGDKLVVDDPAGSFLVEPQVHDRNQYVLFAGGSGITPMFSIVKSILSEEKQSKVLLVYANQNEASIIFHEEIKALEISHPDHFAVEHIVSSIKASQNNYHSGLINAGLLIKIFAKHQLNFSDHVYMICGPSGYMEQTKTLLKNQGITREQIKIEVFKAAPVKVTGKNLVCTVTLKINGDVKQFKARGDQSILQQAMSENIVIPYSCRSGMCSTCKAQCVSGEITMTEGHLLSEDDVAKGQILTCVSYPASEEITIEI</sequence>
<dbReference type="PRINTS" id="PR00406">
    <property type="entry name" value="CYTB5RDTASE"/>
</dbReference>
<keyword evidence="5" id="KW-0274">FAD</keyword>
<evidence type="ECO:0000256" key="1">
    <source>
        <dbReference type="ARBA" id="ARBA00001974"/>
    </source>
</evidence>
<evidence type="ECO:0000313" key="12">
    <source>
        <dbReference type="Proteomes" id="UP000236592"/>
    </source>
</evidence>
<name>A0A2I7SDR9_9FLAO</name>
<evidence type="ECO:0000259" key="10">
    <source>
        <dbReference type="PROSITE" id="PS51384"/>
    </source>
</evidence>
<dbReference type="PANTHER" id="PTHR47354">
    <property type="entry name" value="NADH OXIDOREDUCTASE HCR"/>
    <property type="match status" value="1"/>
</dbReference>
<gene>
    <name evidence="11" type="ORF">C1A40_00410</name>
</gene>
<dbReference type="Gene3D" id="2.40.30.10">
    <property type="entry name" value="Translation factors"/>
    <property type="match status" value="1"/>
</dbReference>
<keyword evidence="6" id="KW-0560">Oxidoreductase</keyword>
<dbReference type="Pfam" id="PF00175">
    <property type="entry name" value="NAD_binding_1"/>
    <property type="match status" value="1"/>
</dbReference>
<keyword evidence="7" id="KW-0408">Iron</keyword>
<dbReference type="InterPro" id="IPR008333">
    <property type="entry name" value="Cbr1-like_FAD-bd_dom"/>
</dbReference>
<evidence type="ECO:0000256" key="4">
    <source>
        <dbReference type="ARBA" id="ARBA00022723"/>
    </source>
</evidence>
<keyword evidence="8" id="KW-0411">Iron-sulfur</keyword>
<dbReference type="AlphaFoldDB" id="A0A2I7SDR9"/>
<evidence type="ECO:0000256" key="5">
    <source>
        <dbReference type="ARBA" id="ARBA00022827"/>
    </source>
</evidence>
<comment type="cofactor">
    <cofactor evidence="1">
        <name>FAD</name>
        <dbReference type="ChEBI" id="CHEBI:57692"/>
    </cofactor>
</comment>
<dbReference type="GO" id="GO:0050660">
    <property type="term" value="F:flavin adenine dinucleotide binding"/>
    <property type="evidence" value="ECO:0007669"/>
    <property type="project" value="TreeGrafter"/>
</dbReference>
<dbReference type="CDD" id="cd00207">
    <property type="entry name" value="fer2"/>
    <property type="match status" value="1"/>
</dbReference>
<keyword evidence="3" id="KW-0001">2Fe-2S</keyword>
<dbReference type="Gene3D" id="3.40.50.80">
    <property type="entry name" value="Nucleotide-binding domain of ferredoxin-NADP reductase (FNR) module"/>
    <property type="match status" value="1"/>
</dbReference>
<proteinExistence type="predicted"/>
<organism evidence="11 12">
    <name type="scientific">Pseudotamlana carrageenivorans</name>
    <dbReference type="NCBI Taxonomy" id="2069432"/>
    <lineage>
        <taxon>Bacteria</taxon>
        <taxon>Pseudomonadati</taxon>
        <taxon>Bacteroidota</taxon>
        <taxon>Flavobacteriia</taxon>
        <taxon>Flavobacteriales</taxon>
        <taxon>Flavobacteriaceae</taxon>
        <taxon>Pseudotamlana</taxon>
    </lineage>
</organism>
<evidence type="ECO:0000256" key="3">
    <source>
        <dbReference type="ARBA" id="ARBA00022714"/>
    </source>
</evidence>
<accession>A0A2I7SDR9</accession>
<evidence type="ECO:0000313" key="11">
    <source>
        <dbReference type="EMBL" id="AUS04037.1"/>
    </source>
</evidence>
<dbReference type="CDD" id="cd06214">
    <property type="entry name" value="PA_degradation_oxidoreductase_like"/>
    <property type="match status" value="1"/>
</dbReference>
<dbReference type="PROSITE" id="PS51384">
    <property type="entry name" value="FAD_FR"/>
    <property type="match status" value="1"/>
</dbReference>
<dbReference type="Pfam" id="PF00111">
    <property type="entry name" value="Fer2"/>
    <property type="match status" value="1"/>
</dbReference>
<dbReference type="InterPro" id="IPR017927">
    <property type="entry name" value="FAD-bd_FR_type"/>
</dbReference>
<dbReference type="InterPro" id="IPR001709">
    <property type="entry name" value="Flavoprot_Pyr_Nucl_cyt_Rdtase"/>
</dbReference>
<dbReference type="InterPro" id="IPR017938">
    <property type="entry name" value="Riboflavin_synthase-like_b-brl"/>
</dbReference>
<dbReference type="InterPro" id="IPR006058">
    <property type="entry name" value="2Fe2S_fd_BS"/>
</dbReference>
<keyword evidence="2" id="KW-0285">Flavoprotein</keyword>
<dbReference type="EMBL" id="CP025938">
    <property type="protein sequence ID" value="AUS04037.1"/>
    <property type="molecule type" value="Genomic_DNA"/>
</dbReference>
<dbReference type="PROSITE" id="PS00197">
    <property type="entry name" value="2FE2S_FER_1"/>
    <property type="match status" value="1"/>
</dbReference>
<dbReference type="InterPro" id="IPR036010">
    <property type="entry name" value="2Fe-2S_ferredoxin-like_sf"/>
</dbReference>
<keyword evidence="11" id="KW-0223">Dioxygenase</keyword>
<evidence type="ECO:0000256" key="2">
    <source>
        <dbReference type="ARBA" id="ARBA00022630"/>
    </source>
</evidence>
<dbReference type="PANTHER" id="PTHR47354:SF8">
    <property type="entry name" value="1,2-PHENYLACETYL-COA EPOXIDASE, SUBUNIT E"/>
    <property type="match status" value="1"/>
</dbReference>
<dbReference type="Proteomes" id="UP000236592">
    <property type="component" value="Chromosome"/>
</dbReference>
<dbReference type="GO" id="GO:0051537">
    <property type="term" value="F:2 iron, 2 sulfur cluster binding"/>
    <property type="evidence" value="ECO:0007669"/>
    <property type="project" value="UniProtKB-KW"/>
</dbReference>
<keyword evidence="4" id="KW-0479">Metal-binding</keyword>